<dbReference type="AlphaFoldDB" id="A0A2S2CUU1"/>
<keyword evidence="11 14" id="KW-0472">Membrane</keyword>
<evidence type="ECO:0000313" key="18">
    <source>
        <dbReference type="Proteomes" id="UP000245629"/>
    </source>
</evidence>
<dbReference type="Gene3D" id="2.170.130.10">
    <property type="entry name" value="TonB-dependent receptor, plug domain"/>
    <property type="match status" value="1"/>
</dbReference>
<gene>
    <name evidence="17" type="ORF">DEW08_19565</name>
</gene>
<dbReference type="KEGG" id="azz:DEW08_19565"/>
<evidence type="ECO:0000256" key="14">
    <source>
        <dbReference type="PROSITE-ProRule" id="PRU01360"/>
    </source>
</evidence>
<dbReference type="InterPro" id="IPR011662">
    <property type="entry name" value="Secretin/TonB_short_N"/>
</dbReference>
<feature type="domain" description="Secretin/TonB short N-terminal" evidence="16">
    <location>
        <begin position="84"/>
        <end position="135"/>
    </location>
</feature>
<sequence>MATDYRTAGSAGQPAYRTFPGRSAWPCFPRETLRVLLLATIAGVAVQGGAVHAQPAVADEPRQYDIPAQPLSSALTDFASRAGIQLLYSSDMTANLRSPGASGRLSVDQALPRLLAGTGLTWRYTDAGTVTLLPAPAVSGDAGGALQLPEVTVQATAWRSWQPVTGYVAGVTTTGTKTDTPLIESPQSVSVVTRDQMDDQGSQTVSQTLRYTPGVLAEVRPSARYDSVFVRGFGGQGAGAAYVNFLDGLRQQRSISYAIPTVDPWLLERIEILRGPASVLYGQAGSGGIVNLVSRRPTETPTHEVRVEAGSNNRLQTMVDAGGKLTEDGQFLYRLTGIARRSGTQFEGVHDDRIAIAPAVTWKPTADTSLTVLSSYQRDPEGGFYNFAPAVGTVLPNRNGKLGSGFYAGDPNYDNYTRNSASIGYQFEHRLSDVWTLRQNARYNHVDSAFKALSFSSLQANQRTANRSISRVSDMANTVAVDNQAQATVATGPVDHTLLFGADWSRGFARRDLGQFTGVTVPTLDIFNPAYGLSYPAVRSVQATRQIQTQLGMYAQDQVAYENWRLTVGVRHDRADSETVQLASNSRTSQSDTAFTWRAGLLYLFDNGITPYVNYSTSFLPNSGTYSPARGGAAFSPTKGEQYEAGVKYQPPGMNSFIQLAGYSIRQRDVLTVDPLNTLYSVQTGEIRSRGIELEGRASLTGSLDLIGAYSYIDAEVTRSNTAGVTGRRVPQVPHHMASGWLNYRVQSGPFAGLELGGGVRYIGRTAGNDVNSFEVPGYTLADAAIRYDLGALRTELAGAEVTLNVTNLFDKEFVSSCSSATACFFGDRRLVLAGVRYKW</sequence>
<organism evidence="17 18">
    <name type="scientific">Azospirillum thermophilum</name>
    <dbReference type="NCBI Taxonomy" id="2202148"/>
    <lineage>
        <taxon>Bacteria</taxon>
        <taxon>Pseudomonadati</taxon>
        <taxon>Pseudomonadota</taxon>
        <taxon>Alphaproteobacteria</taxon>
        <taxon>Rhodospirillales</taxon>
        <taxon>Azospirillaceae</taxon>
        <taxon>Azospirillum</taxon>
    </lineage>
</organism>
<dbReference type="FunFam" id="2.170.130.10:FF:000001">
    <property type="entry name" value="Catecholate siderophore TonB-dependent receptor"/>
    <property type="match status" value="1"/>
</dbReference>
<keyword evidence="7" id="KW-0732">Signal</keyword>
<dbReference type="GO" id="GO:0009279">
    <property type="term" value="C:cell outer membrane"/>
    <property type="evidence" value="ECO:0007669"/>
    <property type="project" value="UniProtKB-SubCell"/>
</dbReference>
<dbReference type="CDD" id="cd01347">
    <property type="entry name" value="ligand_gated_channel"/>
    <property type="match status" value="1"/>
</dbReference>
<dbReference type="OrthoDB" id="9760333at2"/>
<protein>
    <submittedName>
        <fullName evidence="17">TonB-dependent siderophore receptor</fullName>
    </submittedName>
</protein>
<evidence type="ECO:0000256" key="8">
    <source>
        <dbReference type="ARBA" id="ARBA00023004"/>
    </source>
</evidence>
<evidence type="ECO:0000259" key="16">
    <source>
        <dbReference type="SMART" id="SM00965"/>
    </source>
</evidence>
<evidence type="ECO:0000256" key="7">
    <source>
        <dbReference type="ARBA" id="ARBA00022729"/>
    </source>
</evidence>
<comment type="subcellular location">
    <subcellularLocation>
        <location evidence="1 14">Cell outer membrane</location>
        <topology evidence="1 14">Multi-pass membrane protein</topology>
    </subcellularLocation>
</comment>
<dbReference type="Pfam" id="PF07715">
    <property type="entry name" value="Plug"/>
    <property type="match status" value="1"/>
</dbReference>
<dbReference type="NCBIfam" id="TIGR01783">
    <property type="entry name" value="TonB-siderophor"/>
    <property type="match status" value="1"/>
</dbReference>
<name>A0A2S2CUU1_9PROT</name>
<evidence type="ECO:0000256" key="12">
    <source>
        <dbReference type="ARBA" id="ARBA00023170"/>
    </source>
</evidence>
<dbReference type="PROSITE" id="PS52016">
    <property type="entry name" value="TONB_DEPENDENT_REC_3"/>
    <property type="match status" value="1"/>
</dbReference>
<dbReference type="RefSeq" id="WP_109330422.1">
    <property type="nucleotide sequence ID" value="NZ_CP029354.1"/>
</dbReference>
<evidence type="ECO:0000256" key="4">
    <source>
        <dbReference type="ARBA" id="ARBA00022452"/>
    </source>
</evidence>
<keyword evidence="13 14" id="KW-0998">Cell outer membrane</keyword>
<dbReference type="InterPro" id="IPR010105">
    <property type="entry name" value="TonB_sidphr_rcpt"/>
</dbReference>
<keyword evidence="18" id="KW-1185">Reference proteome</keyword>
<evidence type="ECO:0000256" key="13">
    <source>
        <dbReference type="ARBA" id="ARBA00023237"/>
    </source>
</evidence>
<evidence type="ECO:0000256" key="3">
    <source>
        <dbReference type="ARBA" id="ARBA00022448"/>
    </source>
</evidence>
<dbReference type="InterPro" id="IPR039426">
    <property type="entry name" value="TonB-dep_rcpt-like"/>
</dbReference>
<evidence type="ECO:0000256" key="2">
    <source>
        <dbReference type="ARBA" id="ARBA00009810"/>
    </source>
</evidence>
<accession>A0A2S2CUU1</accession>
<dbReference type="Gene3D" id="3.55.50.30">
    <property type="match status" value="1"/>
</dbReference>
<evidence type="ECO:0000256" key="9">
    <source>
        <dbReference type="ARBA" id="ARBA00023065"/>
    </source>
</evidence>
<keyword evidence="3 14" id="KW-0813">Transport</keyword>
<evidence type="ECO:0000256" key="10">
    <source>
        <dbReference type="ARBA" id="ARBA00023077"/>
    </source>
</evidence>
<dbReference type="Pfam" id="PF07660">
    <property type="entry name" value="STN"/>
    <property type="match status" value="1"/>
</dbReference>
<keyword evidence="4 14" id="KW-1134">Transmembrane beta strand</keyword>
<comment type="similarity">
    <text evidence="2 14 15">Belongs to the TonB-dependent receptor family.</text>
</comment>
<reference evidence="18" key="1">
    <citation type="submission" date="2018-05" db="EMBL/GenBank/DDBJ databases">
        <title>Azospirillum thermophila sp. nov., a novel isolated from hot spring.</title>
        <authorList>
            <person name="Zhao Z."/>
        </authorList>
    </citation>
    <scope>NUCLEOTIDE SEQUENCE [LARGE SCALE GENOMIC DNA]</scope>
    <source>
        <strain evidence="18">CFH 70021</strain>
    </source>
</reference>
<evidence type="ECO:0000256" key="1">
    <source>
        <dbReference type="ARBA" id="ARBA00004571"/>
    </source>
</evidence>
<dbReference type="SUPFAM" id="SSF56935">
    <property type="entry name" value="Porins"/>
    <property type="match status" value="1"/>
</dbReference>
<evidence type="ECO:0000256" key="5">
    <source>
        <dbReference type="ARBA" id="ARBA00022496"/>
    </source>
</evidence>
<keyword evidence="12 17" id="KW-0675">Receptor</keyword>
<dbReference type="FunFam" id="2.40.170.20:FF:000005">
    <property type="entry name" value="TonB-dependent siderophore receptor"/>
    <property type="match status" value="1"/>
</dbReference>
<keyword evidence="10 15" id="KW-0798">TonB box</keyword>
<evidence type="ECO:0000256" key="6">
    <source>
        <dbReference type="ARBA" id="ARBA00022692"/>
    </source>
</evidence>
<keyword evidence="8" id="KW-0408">Iron</keyword>
<dbReference type="InterPro" id="IPR012910">
    <property type="entry name" value="Plug_dom"/>
</dbReference>
<dbReference type="GO" id="GO:0015344">
    <property type="term" value="F:siderophore uptake transmembrane transporter activity"/>
    <property type="evidence" value="ECO:0007669"/>
    <property type="project" value="TreeGrafter"/>
</dbReference>
<keyword evidence="9" id="KW-0406">Ion transport</keyword>
<dbReference type="Gene3D" id="2.40.170.20">
    <property type="entry name" value="TonB-dependent receptor, beta-barrel domain"/>
    <property type="match status" value="1"/>
</dbReference>
<dbReference type="SMART" id="SM00965">
    <property type="entry name" value="STN"/>
    <property type="match status" value="1"/>
</dbReference>
<dbReference type="InterPro" id="IPR037066">
    <property type="entry name" value="Plug_dom_sf"/>
</dbReference>
<proteinExistence type="inferred from homology"/>
<keyword evidence="6 14" id="KW-0812">Transmembrane</keyword>
<evidence type="ECO:0000256" key="15">
    <source>
        <dbReference type="RuleBase" id="RU003357"/>
    </source>
</evidence>
<dbReference type="GO" id="GO:0015891">
    <property type="term" value="P:siderophore transport"/>
    <property type="evidence" value="ECO:0007669"/>
    <property type="project" value="InterPro"/>
</dbReference>
<evidence type="ECO:0000256" key="11">
    <source>
        <dbReference type="ARBA" id="ARBA00023136"/>
    </source>
</evidence>
<keyword evidence="5" id="KW-0410">Iron transport</keyword>
<dbReference type="GO" id="GO:0038023">
    <property type="term" value="F:signaling receptor activity"/>
    <property type="evidence" value="ECO:0007669"/>
    <property type="project" value="InterPro"/>
</dbReference>
<evidence type="ECO:0000313" key="17">
    <source>
        <dbReference type="EMBL" id="AWK88294.1"/>
    </source>
</evidence>
<dbReference type="PANTHER" id="PTHR32552:SF68">
    <property type="entry name" value="FERRICHROME OUTER MEMBRANE TRANSPORTER_PHAGE RECEPTOR"/>
    <property type="match status" value="1"/>
</dbReference>
<dbReference type="EMBL" id="CP029354">
    <property type="protein sequence ID" value="AWK88294.1"/>
    <property type="molecule type" value="Genomic_DNA"/>
</dbReference>
<dbReference type="PANTHER" id="PTHR32552">
    <property type="entry name" value="FERRICHROME IRON RECEPTOR-RELATED"/>
    <property type="match status" value="1"/>
</dbReference>
<dbReference type="InterPro" id="IPR000531">
    <property type="entry name" value="Beta-barrel_TonB"/>
</dbReference>
<dbReference type="InterPro" id="IPR036942">
    <property type="entry name" value="Beta-barrel_TonB_sf"/>
</dbReference>
<dbReference type="Pfam" id="PF00593">
    <property type="entry name" value="TonB_dep_Rec_b-barrel"/>
    <property type="match status" value="1"/>
</dbReference>
<dbReference type="Proteomes" id="UP000245629">
    <property type="component" value="Chromosome 3"/>
</dbReference>